<comment type="pathway">
    <text evidence="1">Protein modification; protein ubiquitination.</text>
</comment>
<keyword evidence="2" id="KW-0732">Signal</keyword>
<sequence length="222" mass="24924">MLGLPALLKRHCITATRIETFLHLVLHLILLATLEDNVFEDDANEMVTGQPDSTESFIYHALCRTKLTRTAEISIIGLLQNVSTVPEFAPCGPKIRHILKKFWQMRPKAYTAATIALKFPFDNIEAPSPAAKTETELELKKKQALDRQAKVMAQFQQQQQNFLAAQGAIDWGEEDDIGETEEPSLLSPTEKKLWKYPAGRCILCQEDTSDSSIYGTFKTSPT</sequence>
<feature type="chain" id="PRO_5008598450" description="E3 ubiquitin-protein ligase" evidence="2">
    <location>
        <begin position="41"/>
        <end position="222"/>
    </location>
</feature>
<keyword evidence="4" id="KW-1185">Reference proteome</keyword>
<evidence type="ECO:0000313" key="4">
    <source>
        <dbReference type="Proteomes" id="UP000091918"/>
    </source>
</evidence>
<keyword evidence="1" id="KW-0808">Transferase</keyword>
<dbReference type="InterPro" id="IPR039164">
    <property type="entry name" value="UBR1-like"/>
</dbReference>
<keyword evidence="1" id="KW-0833">Ubl conjugation pathway</keyword>
<gene>
    <name evidence="3" type="ORF">ACJ72_00860</name>
</gene>
<proteinExistence type="inferred from homology"/>
<dbReference type="AlphaFoldDB" id="A0A1B7P6U1"/>
<accession>A0A1B7P6U1</accession>
<dbReference type="GO" id="GO:0008270">
    <property type="term" value="F:zinc ion binding"/>
    <property type="evidence" value="ECO:0007669"/>
    <property type="project" value="UniProtKB-UniRule"/>
</dbReference>
<protein>
    <recommendedName>
        <fullName evidence="1">E3 ubiquitin-protein ligase</fullName>
        <ecNumber evidence="1">2.3.2.27</ecNumber>
    </recommendedName>
</protein>
<dbReference type="GO" id="GO:0016567">
    <property type="term" value="P:protein ubiquitination"/>
    <property type="evidence" value="ECO:0007669"/>
    <property type="project" value="UniProtKB-UniRule"/>
</dbReference>
<comment type="similarity">
    <text evidence="1">Belongs to the E3 ubiquitin-protein ligase UBR1-like family.</text>
</comment>
<dbReference type="Proteomes" id="UP000091918">
    <property type="component" value="Unassembled WGS sequence"/>
</dbReference>
<dbReference type="PANTHER" id="PTHR21497:SF24">
    <property type="entry name" value="E3 UBIQUITIN-PROTEIN LIGASE UBR1"/>
    <property type="match status" value="1"/>
</dbReference>
<reference evidence="3 4" key="1">
    <citation type="submission" date="2015-07" db="EMBL/GenBank/DDBJ databases">
        <title>Emmonsia species relationships and genome sequence.</title>
        <authorList>
            <person name="Cuomo C.A."/>
            <person name="Schwartz I.S."/>
            <person name="Kenyon C."/>
            <person name="de Hoog G.S."/>
            <person name="Govender N.P."/>
            <person name="Botha A."/>
            <person name="Moreno L."/>
            <person name="de Vries M."/>
            <person name="Munoz J.F."/>
            <person name="Stielow J.B."/>
        </authorList>
    </citation>
    <scope>NUCLEOTIDE SEQUENCE [LARGE SCALE GENOMIC DNA]</scope>
    <source>
        <strain evidence="3 4">CBS 136260</strain>
    </source>
</reference>
<dbReference type="GO" id="GO:0061630">
    <property type="term" value="F:ubiquitin protein ligase activity"/>
    <property type="evidence" value="ECO:0007669"/>
    <property type="project" value="UniProtKB-UniRule"/>
</dbReference>
<evidence type="ECO:0000313" key="3">
    <source>
        <dbReference type="EMBL" id="OAX84750.1"/>
    </source>
</evidence>
<comment type="catalytic activity">
    <reaction evidence="1">
        <text>S-ubiquitinyl-[E2 ubiquitin-conjugating enzyme]-L-cysteine + [acceptor protein]-L-lysine = [E2 ubiquitin-conjugating enzyme]-L-cysteine + N(6)-ubiquitinyl-[acceptor protein]-L-lysine.</text>
        <dbReference type="EC" id="2.3.2.27"/>
    </reaction>
</comment>
<dbReference type="GO" id="GO:0071596">
    <property type="term" value="P:ubiquitin-dependent protein catabolic process via the N-end rule pathway"/>
    <property type="evidence" value="ECO:0007669"/>
    <property type="project" value="UniProtKB-UniRule"/>
</dbReference>
<dbReference type="OrthoDB" id="26387at2759"/>
<evidence type="ECO:0000256" key="1">
    <source>
        <dbReference type="RuleBase" id="RU366018"/>
    </source>
</evidence>
<dbReference type="STRING" id="1658172.A0A1B7P6U1"/>
<dbReference type="GO" id="GO:0000151">
    <property type="term" value="C:ubiquitin ligase complex"/>
    <property type="evidence" value="ECO:0007669"/>
    <property type="project" value="TreeGrafter"/>
</dbReference>
<comment type="caution">
    <text evidence="3">The sequence shown here is derived from an EMBL/GenBank/DDBJ whole genome shotgun (WGS) entry which is preliminary data.</text>
</comment>
<dbReference type="GO" id="GO:0005737">
    <property type="term" value="C:cytoplasm"/>
    <property type="evidence" value="ECO:0007669"/>
    <property type="project" value="TreeGrafter"/>
</dbReference>
<keyword evidence="1" id="KW-0862">Zinc</keyword>
<keyword evidence="1" id="KW-0479">Metal-binding</keyword>
<feature type="signal peptide" evidence="2">
    <location>
        <begin position="1"/>
        <end position="40"/>
    </location>
</feature>
<organism evidence="3 4">
    <name type="scientific">Emergomyces africanus</name>
    <dbReference type="NCBI Taxonomy" id="1955775"/>
    <lineage>
        <taxon>Eukaryota</taxon>
        <taxon>Fungi</taxon>
        <taxon>Dikarya</taxon>
        <taxon>Ascomycota</taxon>
        <taxon>Pezizomycotina</taxon>
        <taxon>Eurotiomycetes</taxon>
        <taxon>Eurotiomycetidae</taxon>
        <taxon>Onygenales</taxon>
        <taxon>Ajellomycetaceae</taxon>
        <taxon>Emergomyces</taxon>
    </lineage>
</organism>
<dbReference type="UniPathway" id="UPA00143"/>
<comment type="function">
    <text evidence="1">Ubiquitin ligase protein which is a component of the N-end rule pathway. Recognizes and binds to proteins bearing specific N-terminal residues that are destabilizing according to the N-end rule, leading to their ubiquitination and subsequent degradation.</text>
</comment>
<dbReference type="EC" id="2.3.2.27" evidence="1"/>
<name>A0A1B7P6U1_9EURO</name>
<dbReference type="PANTHER" id="PTHR21497">
    <property type="entry name" value="UBIQUITIN LIGASE E3 ALPHA-RELATED"/>
    <property type="match status" value="1"/>
</dbReference>
<keyword evidence="1" id="KW-0863">Zinc-finger</keyword>
<evidence type="ECO:0000256" key="2">
    <source>
        <dbReference type="SAM" id="SignalP"/>
    </source>
</evidence>
<dbReference type="EMBL" id="LGUA01000051">
    <property type="protein sequence ID" value="OAX84750.1"/>
    <property type="molecule type" value="Genomic_DNA"/>
</dbReference>